<feature type="domain" description="TonB-dependent receptor-like beta-barrel" evidence="16">
    <location>
        <begin position="351"/>
        <end position="774"/>
    </location>
</feature>
<comment type="subcellular location">
    <subcellularLocation>
        <location evidence="1 14">Cell outer membrane</location>
        <topology evidence="1 14">Multi-pass membrane protein</topology>
    </subcellularLocation>
</comment>
<dbReference type="AlphaFoldDB" id="A0A3N4M4R9"/>
<dbReference type="InterPro" id="IPR008969">
    <property type="entry name" value="CarboxyPept-like_regulatory"/>
</dbReference>
<dbReference type="SUPFAM" id="SSF49464">
    <property type="entry name" value="Carboxypeptidase regulatory domain-like"/>
    <property type="match status" value="1"/>
</dbReference>
<keyword evidence="5" id="KW-0410">Iron transport</keyword>
<keyword evidence="19" id="KW-1185">Reference proteome</keyword>
<protein>
    <submittedName>
        <fullName evidence="18">TonB-dependent siderophore receptor</fullName>
    </submittedName>
</protein>
<evidence type="ECO:0000256" key="4">
    <source>
        <dbReference type="ARBA" id="ARBA00022452"/>
    </source>
</evidence>
<dbReference type="GO" id="GO:0009279">
    <property type="term" value="C:cell outer membrane"/>
    <property type="evidence" value="ECO:0007669"/>
    <property type="project" value="UniProtKB-SubCell"/>
</dbReference>
<dbReference type="InterPro" id="IPR010105">
    <property type="entry name" value="TonB_sidphr_rcpt"/>
</dbReference>
<comment type="similarity">
    <text evidence="2 14 15">Belongs to the TonB-dependent receptor family.</text>
</comment>
<evidence type="ECO:0000256" key="8">
    <source>
        <dbReference type="ARBA" id="ARBA00023004"/>
    </source>
</evidence>
<dbReference type="InterPro" id="IPR039426">
    <property type="entry name" value="TonB-dep_rcpt-like"/>
</dbReference>
<dbReference type="Gene3D" id="2.170.130.10">
    <property type="entry name" value="TonB-dependent receptor, plug domain"/>
    <property type="match status" value="1"/>
</dbReference>
<evidence type="ECO:0000313" key="19">
    <source>
        <dbReference type="Proteomes" id="UP000279089"/>
    </source>
</evidence>
<keyword evidence="11 14" id="KW-0472">Membrane</keyword>
<evidence type="ECO:0000256" key="14">
    <source>
        <dbReference type="PROSITE-ProRule" id="PRU01360"/>
    </source>
</evidence>
<reference evidence="19" key="1">
    <citation type="submission" date="2018-11" db="EMBL/GenBank/DDBJ databases">
        <title>Chitinophaga lutea sp.nov., isolate from arsenic contaminated soil.</title>
        <authorList>
            <person name="Zong Y."/>
        </authorList>
    </citation>
    <scope>NUCLEOTIDE SEQUENCE [LARGE SCALE GENOMIC DNA]</scope>
    <source>
        <strain evidence="19">YLT18</strain>
    </source>
</reference>
<evidence type="ECO:0000256" key="11">
    <source>
        <dbReference type="ARBA" id="ARBA00023136"/>
    </source>
</evidence>
<evidence type="ECO:0000313" key="18">
    <source>
        <dbReference type="EMBL" id="RPD37928.1"/>
    </source>
</evidence>
<evidence type="ECO:0000256" key="5">
    <source>
        <dbReference type="ARBA" id="ARBA00022496"/>
    </source>
</evidence>
<dbReference type="GO" id="GO:0015344">
    <property type="term" value="F:siderophore uptake transmembrane transporter activity"/>
    <property type="evidence" value="ECO:0007669"/>
    <property type="project" value="TreeGrafter"/>
</dbReference>
<dbReference type="Pfam" id="PF13715">
    <property type="entry name" value="CarbopepD_reg_2"/>
    <property type="match status" value="1"/>
</dbReference>
<dbReference type="InterPro" id="IPR012910">
    <property type="entry name" value="Plug_dom"/>
</dbReference>
<keyword evidence="3 14" id="KW-0813">Transport</keyword>
<dbReference type="PANTHER" id="PTHR32552">
    <property type="entry name" value="FERRICHROME IRON RECEPTOR-RELATED"/>
    <property type="match status" value="1"/>
</dbReference>
<evidence type="ECO:0000259" key="17">
    <source>
        <dbReference type="Pfam" id="PF07715"/>
    </source>
</evidence>
<dbReference type="NCBIfam" id="TIGR01783">
    <property type="entry name" value="TonB-siderophor"/>
    <property type="match status" value="1"/>
</dbReference>
<dbReference type="Gene3D" id="2.60.40.1120">
    <property type="entry name" value="Carboxypeptidase-like, regulatory domain"/>
    <property type="match status" value="1"/>
</dbReference>
<keyword evidence="7" id="KW-0732">Signal</keyword>
<accession>A0A3N4M4R9</accession>
<evidence type="ECO:0000256" key="15">
    <source>
        <dbReference type="RuleBase" id="RU003357"/>
    </source>
</evidence>
<dbReference type="InterPro" id="IPR037066">
    <property type="entry name" value="Plug_dom_sf"/>
</dbReference>
<evidence type="ECO:0000256" key="12">
    <source>
        <dbReference type="ARBA" id="ARBA00023170"/>
    </source>
</evidence>
<keyword evidence="13 14" id="KW-0998">Cell outer membrane</keyword>
<sequence length="800" mass="88618">MLRMYVGCLFEGWFAKLTYMTKHLFFLVYLLGALSIAAYAEDGAGNTGNISGKITTSDGQPAASVAVEVEGLRKNAISNDKGNFLIKNVPSGVRRIRISLLGYETVIREVTVENDMTVNVSIQLEVSQTQLKEVTVTDQRNRIADKHSAYVSRMDLKNLENPQSYSVATKELLLEKNVQDYQTAVRSIPGIALSTESYQGISEVLMRGFTATPYIRNGIYFMNLIATDVQNIERLEAIKGPSGTLYGSQGISYGGLINKVTKKPLKRHMGEAGLSIGSFGLSRLTADFNTPLNEDQTALLRVNAGASRQGSFQDNGYNRSLMLAPSLSYQVNDRFEILVDVELSSVNRPALTSYPVYSAFAAGFDRYDKVPLDYFKTYGTNRADYPPSTTYNIFGQLNYKLGRNWTLSTNIAYADFNFNSGTIGLTLGAPDTLVRDLYDFYWEYNSIDIQPNLTGEFMIGSVKNKVLAGLDYQHIKTVATGYFLGPLDKFNYKDSYPLFPVKAIRASQAYSDTYYEADFKQDAYAAYISDVISFNDRLNILLSLRYDHYKDGGYQYRGAPAGSPGPDEGAFAPKVGITYQVLKDKMTVFANYMQGIKYVAPDITGNVFKPERANQMEGGVKIDLVNGKLSSTISYYDIQVKDKVRPSPANPNISVQDGTQESKGVDVDIIASPAAGLNIVAGYGYNSSKFKKDAAGKEGKRPFGTPLNSGNIWVSYTLQQSAARGLGIGAGAVYSDEYFATDDNNLVIPGFTVFNANLFYNQPRYRLALSMDNITDKRYWNIYGTPQMPRRVTGTVTFRF</sequence>
<name>A0A3N4M4R9_9BACT</name>
<dbReference type="GO" id="GO:0038023">
    <property type="term" value="F:signaling receptor activity"/>
    <property type="evidence" value="ECO:0007669"/>
    <property type="project" value="InterPro"/>
</dbReference>
<evidence type="ECO:0000256" key="10">
    <source>
        <dbReference type="ARBA" id="ARBA00023077"/>
    </source>
</evidence>
<keyword evidence="8" id="KW-0408">Iron</keyword>
<dbReference type="Gene3D" id="2.40.170.20">
    <property type="entry name" value="TonB-dependent receptor, beta-barrel domain"/>
    <property type="match status" value="1"/>
</dbReference>
<evidence type="ECO:0000256" key="7">
    <source>
        <dbReference type="ARBA" id="ARBA00022729"/>
    </source>
</evidence>
<feature type="domain" description="TonB-dependent receptor plug" evidence="17">
    <location>
        <begin position="159"/>
        <end position="251"/>
    </location>
</feature>
<dbReference type="PROSITE" id="PS52016">
    <property type="entry name" value="TONB_DEPENDENT_REC_3"/>
    <property type="match status" value="1"/>
</dbReference>
<evidence type="ECO:0000256" key="9">
    <source>
        <dbReference type="ARBA" id="ARBA00023065"/>
    </source>
</evidence>
<keyword evidence="4 14" id="KW-1134">Transmembrane beta strand</keyword>
<evidence type="ECO:0000259" key="16">
    <source>
        <dbReference type="Pfam" id="PF00593"/>
    </source>
</evidence>
<evidence type="ECO:0000256" key="2">
    <source>
        <dbReference type="ARBA" id="ARBA00009810"/>
    </source>
</evidence>
<dbReference type="PANTHER" id="PTHR32552:SF68">
    <property type="entry name" value="FERRICHROME OUTER MEMBRANE TRANSPORTER_PHAGE RECEPTOR"/>
    <property type="match status" value="1"/>
</dbReference>
<keyword evidence="9" id="KW-0406">Ion transport</keyword>
<proteinExistence type="inferred from homology"/>
<keyword evidence="6 14" id="KW-0812">Transmembrane</keyword>
<comment type="caution">
    <text evidence="18">The sequence shown here is derived from an EMBL/GenBank/DDBJ whole genome shotgun (WGS) entry which is preliminary data.</text>
</comment>
<dbReference type="Proteomes" id="UP000279089">
    <property type="component" value="Unassembled WGS sequence"/>
</dbReference>
<dbReference type="SUPFAM" id="SSF56935">
    <property type="entry name" value="Porins"/>
    <property type="match status" value="1"/>
</dbReference>
<evidence type="ECO:0000256" key="3">
    <source>
        <dbReference type="ARBA" id="ARBA00022448"/>
    </source>
</evidence>
<organism evidence="18 19">
    <name type="scientific">Chitinophaga barathri</name>
    <dbReference type="NCBI Taxonomy" id="1647451"/>
    <lineage>
        <taxon>Bacteria</taxon>
        <taxon>Pseudomonadati</taxon>
        <taxon>Bacteroidota</taxon>
        <taxon>Chitinophagia</taxon>
        <taxon>Chitinophagales</taxon>
        <taxon>Chitinophagaceae</taxon>
        <taxon>Chitinophaga</taxon>
    </lineage>
</organism>
<dbReference type="GO" id="GO:0015891">
    <property type="term" value="P:siderophore transport"/>
    <property type="evidence" value="ECO:0007669"/>
    <property type="project" value="InterPro"/>
</dbReference>
<gene>
    <name evidence="18" type="ORF">EG028_27660</name>
</gene>
<dbReference type="Pfam" id="PF07715">
    <property type="entry name" value="Plug"/>
    <property type="match status" value="1"/>
</dbReference>
<dbReference type="CDD" id="cd01347">
    <property type="entry name" value="ligand_gated_channel"/>
    <property type="match status" value="1"/>
</dbReference>
<evidence type="ECO:0000256" key="1">
    <source>
        <dbReference type="ARBA" id="ARBA00004571"/>
    </source>
</evidence>
<dbReference type="Pfam" id="PF00593">
    <property type="entry name" value="TonB_dep_Rec_b-barrel"/>
    <property type="match status" value="1"/>
</dbReference>
<keyword evidence="10 15" id="KW-0798">TonB box</keyword>
<evidence type="ECO:0000256" key="13">
    <source>
        <dbReference type="ARBA" id="ARBA00023237"/>
    </source>
</evidence>
<dbReference type="InterPro" id="IPR036942">
    <property type="entry name" value="Beta-barrel_TonB_sf"/>
</dbReference>
<keyword evidence="12 18" id="KW-0675">Receptor</keyword>
<evidence type="ECO:0000256" key="6">
    <source>
        <dbReference type="ARBA" id="ARBA00022692"/>
    </source>
</evidence>
<dbReference type="EMBL" id="RMBX01000022">
    <property type="protein sequence ID" value="RPD37928.1"/>
    <property type="molecule type" value="Genomic_DNA"/>
</dbReference>
<dbReference type="InterPro" id="IPR000531">
    <property type="entry name" value="Beta-barrel_TonB"/>
</dbReference>